<protein>
    <submittedName>
        <fullName evidence="2">Glycosyltransferase 2-like</fullName>
    </submittedName>
</protein>
<dbReference type="Pfam" id="PF00535">
    <property type="entry name" value="Glycos_transf_2"/>
    <property type="match status" value="1"/>
</dbReference>
<dbReference type="SUPFAM" id="SSF53448">
    <property type="entry name" value="Nucleotide-diphospho-sugar transferases"/>
    <property type="match status" value="1"/>
</dbReference>
<reference evidence="2" key="1">
    <citation type="submission" date="2020-04" db="EMBL/GenBank/DDBJ databases">
        <authorList>
            <person name="Chiriac C."/>
            <person name="Salcher M."/>
            <person name="Ghai R."/>
            <person name="Kavagutti S V."/>
        </authorList>
    </citation>
    <scope>NUCLEOTIDE SEQUENCE</scope>
</reference>
<name>A0A6J5LWR2_9CAUD</name>
<feature type="domain" description="Glycosyltransferase 2-like" evidence="1">
    <location>
        <begin position="7"/>
        <end position="145"/>
    </location>
</feature>
<evidence type="ECO:0000313" key="2">
    <source>
        <dbReference type="EMBL" id="CAB4138531.1"/>
    </source>
</evidence>
<keyword evidence="2" id="KW-0808">Transferase</keyword>
<proteinExistence type="predicted"/>
<dbReference type="InterPro" id="IPR029044">
    <property type="entry name" value="Nucleotide-diphossugar_trans"/>
</dbReference>
<dbReference type="EMBL" id="LR796345">
    <property type="protein sequence ID" value="CAB4138531.1"/>
    <property type="molecule type" value="Genomic_DNA"/>
</dbReference>
<dbReference type="InterPro" id="IPR001173">
    <property type="entry name" value="Glyco_trans_2-like"/>
</dbReference>
<sequence length="209" mass="25029">MKISYGITVKDEIVEIQRLLTFLLKNKRRQDEIVILFDSINGSSSVEEYLRANSINEDCGFKWHPYPFNGHFADLKNYLNSWCTGDYIFQIDADEIPDEELMKQLPNVLDNNSNIEVFLVPRINTVEGLTQEHIQKWGWNLNENQWVNWPDYQWRIYKNTSEIKWINKVHERLDGFKTYTALPDDKTFTLFHPKTIERQEKQNNYYDQL</sequence>
<accession>A0A6J5LWR2</accession>
<organism evidence="2">
    <name type="scientific">uncultured Caudovirales phage</name>
    <dbReference type="NCBI Taxonomy" id="2100421"/>
    <lineage>
        <taxon>Viruses</taxon>
        <taxon>Duplodnaviria</taxon>
        <taxon>Heunggongvirae</taxon>
        <taxon>Uroviricota</taxon>
        <taxon>Caudoviricetes</taxon>
        <taxon>Peduoviridae</taxon>
        <taxon>Maltschvirus</taxon>
        <taxon>Maltschvirus maltsch</taxon>
    </lineage>
</organism>
<dbReference type="Gene3D" id="3.90.550.10">
    <property type="entry name" value="Spore Coat Polysaccharide Biosynthesis Protein SpsA, Chain A"/>
    <property type="match status" value="1"/>
</dbReference>
<gene>
    <name evidence="2" type="ORF">UFOVP331_91</name>
</gene>
<dbReference type="GO" id="GO:0016740">
    <property type="term" value="F:transferase activity"/>
    <property type="evidence" value="ECO:0007669"/>
    <property type="project" value="UniProtKB-KW"/>
</dbReference>
<evidence type="ECO:0000259" key="1">
    <source>
        <dbReference type="Pfam" id="PF00535"/>
    </source>
</evidence>